<sequence length="140" mass="13719">MPLSLLSTTRSSAKGLCHMENVVLVVHLLLALTLIGVVLLQRSEGGGLGIGGGGGGGAMSSRSAATALGKVTWVLAVAFICTSLALTILSAQKASDASVVGGDALLPSSEQSSDAPSGAGSLLPPVVTPSSDEPLVPDAD</sequence>
<keyword evidence="15" id="KW-1185">Reference proteome</keyword>
<evidence type="ECO:0000256" key="8">
    <source>
        <dbReference type="ARBA" id="ARBA00022989"/>
    </source>
</evidence>
<keyword evidence="10 12" id="KW-0472">Membrane</keyword>
<dbReference type="EMBL" id="CP003740">
    <property type="protein sequence ID" value="AGI67288.1"/>
    <property type="molecule type" value="Genomic_DNA"/>
</dbReference>
<evidence type="ECO:0000256" key="11">
    <source>
        <dbReference type="ARBA" id="ARBA00025182"/>
    </source>
</evidence>
<name>M9R694_9RHOB</name>
<dbReference type="Pfam" id="PF03840">
    <property type="entry name" value="SecG"/>
    <property type="match status" value="1"/>
</dbReference>
<dbReference type="GO" id="GO:0009306">
    <property type="term" value="P:protein secretion"/>
    <property type="evidence" value="ECO:0007669"/>
    <property type="project" value="UniProtKB-UniRule"/>
</dbReference>
<protein>
    <recommendedName>
        <fullName evidence="3 12">Protein-export membrane protein SecG</fullName>
    </recommendedName>
</protein>
<evidence type="ECO:0000313" key="15">
    <source>
        <dbReference type="Proteomes" id="UP000005307"/>
    </source>
</evidence>
<evidence type="ECO:0000256" key="3">
    <source>
        <dbReference type="ARBA" id="ARBA00017876"/>
    </source>
</evidence>
<dbReference type="GO" id="GO:0005886">
    <property type="term" value="C:plasma membrane"/>
    <property type="evidence" value="ECO:0007669"/>
    <property type="project" value="UniProtKB-SubCell"/>
</dbReference>
<dbReference type="eggNOG" id="COG1314">
    <property type="taxonomic scope" value="Bacteria"/>
</dbReference>
<dbReference type="InterPro" id="IPR004692">
    <property type="entry name" value="SecG"/>
</dbReference>
<keyword evidence="5 12" id="KW-1003">Cell membrane</keyword>
<reference evidence="14 15" key="1">
    <citation type="journal article" date="2013" name="PLoS ONE">
        <title>Poles Apart: Arctic and Antarctic Octadecabacter strains Share High Genome Plasticity and a New Type of Xanthorhodopsin.</title>
        <authorList>
            <person name="Vollmers J."/>
            <person name="Voget S."/>
            <person name="Dietrich S."/>
            <person name="Gollnow K."/>
            <person name="Smits M."/>
            <person name="Meyer K."/>
            <person name="Brinkhoff T."/>
            <person name="Simon M."/>
            <person name="Daniel R."/>
        </authorList>
    </citation>
    <scope>NUCLEOTIDE SEQUENCE [LARGE SCALE GENOMIC DNA]</scope>
    <source>
        <strain evidence="14 15">307</strain>
    </source>
</reference>
<dbReference type="KEGG" id="oat:OAN307_c16150"/>
<dbReference type="HOGENOM" id="CLU_094156_5_3_5"/>
<feature type="transmembrane region" description="Helical" evidence="12">
    <location>
        <begin position="71"/>
        <end position="89"/>
    </location>
</feature>
<gene>
    <name evidence="14" type="ORF">OAN307_c16150</name>
</gene>
<feature type="transmembrane region" description="Helical" evidence="12">
    <location>
        <begin position="21"/>
        <end position="40"/>
    </location>
</feature>
<evidence type="ECO:0000256" key="4">
    <source>
        <dbReference type="ARBA" id="ARBA00022448"/>
    </source>
</evidence>
<dbReference type="Proteomes" id="UP000005307">
    <property type="component" value="Chromosome"/>
</dbReference>
<dbReference type="GO" id="GO:0065002">
    <property type="term" value="P:intracellular protein transmembrane transport"/>
    <property type="evidence" value="ECO:0007669"/>
    <property type="project" value="TreeGrafter"/>
</dbReference>
<dbReference type="AlphaFoldDB" id="M9R694"/>
<keyword evidence="6 12" id="KW-0812">Transmembrane</keyword>
<dbReference type="GO" id="GO:0015450">
    <property type="term" value="F:protein-transporting ATPase activity"/>
    <property type="evidence" value="ECO:0007669"/>
    <property type="project" value="UniProtKB-UniRule"/>
</dbReference>
<keyword evidence="8 12" id="KW-1133">Transmembrane helix</keyword>
<dbReference type="NCBIfam" id="TIGR00810">
    <property type="entry name" value="secG"/>
    <property type="match status" value="1"/>
</dbReference>
<evidence type="ECO:0000256" key="12">
    <source>
        <dbReference type="RuleBase" id="RU365087"/>
    </source>
</evidence>
<organism evidence="14 15">
    <name type="scientific">Octadecabacter antarcticus 307</name>
    <dbReference type="NCBI Taxonomy" id="391626"/>
    <lineage>
        <taxon>Bacteria</taxon>
        <taxon>Pseudomonadati</taxon>
        <taxon>Pseudomonadota</taxon>
        <taxon>Alphaproteobacteria</taxon>
        <taxon>Rhodobacterales</taxon>
        <taxon>Roseobacteraceae</taxon>
        <taxon>Octadecabacter</taxon>
    </lineage>
</organism>
<evidence type="ECO:0000256" key="13">
    <source>
        <dbReference type="SAM" id="MobiDB-lite"/>
    </source>
</evidence>
<evidence type="ECO:0000256" key="5">
    <source>
        <dbReference type="ARBA" id="ARBA00022475"/>
    </source>
</evidence>
<evidence type="ECO:0000256" key="10">
    <source>
        <dbReference type="ARBA" id="ARBA00023136"/>
    </source>
</evidence>
<comment type="function">
    <text evidence="11 12">Involved in protein export. Participates in an early event of protein translocation.</text>
</comment>
<evidence type="ECO:0000256" key="7">
    <source>
        <dbReference type="ARBA" id="ARBA00022927"/>
    </source>
</evidence>
<keyword evidence="7 12" id="KW-0653">Protein transport</keyword>
<accession>M9R694</accession>
<dbReference type="STRING" id="391626.OAN307_c16150"/>
<proteinExistence type="inferred from homology"/>
<evidence type="ECO:0000256" key="6">
    <source>
        <dbReference type="ARBA" id="ARBA00022692"/>
    </source>
</evidence>
<evidence type="ECO:0000313" key="14">
    <source>
        <dbReference type="EMBL" id="AGI67288.1"/>
    </source>
</evidence>
<comment type="subcellular location">
    <subcellularLocation>
        <location evidence="1 12">Cell membrane</location>
        <topology evidence="1 12">Multi-pass membrane protein</topology>
    </subcellularLocation>
</comment>
<evidence type="ECO:0000256" key="1">
    <source>
        <dbReference type="ARBA" id="ARBA00004651"/>
    </source>
</evidence>
<feature type="region of interest" description="Disordered" evidence="13">
    <location>
        <begin position="105"/>
        <end position="140"/>
    </location>
</feature>
<dbReference type="GO" id="GO:0043952">
    <property type="term" value="P:protein transport by the Sec complex"/>
    <property type="evidence" value="ECO:0007669"/>
    <property type="project" value="TreeGrafter"/>
</dbReference>
<keyword evidence="9 12" id="KW-0811">Translocation</keyword>
<dbReference type="PRINTS" id="PR01651">
    <property type="entry name" value="SECGEXPORT"/>
</dbReference>
<evidence type="ECO:0000256" key="9">
    <source>
        <dbReference type="ARBA" id="ARBA00023010"/>
    </source>
</evidence>
<dbReference type="PANTHER" id="PTHR34182:SF1">
    <property type="entry name" value="PROTEIN-EXPORT MEMBRANE PROTEIN SECG"/>
    <property type="match status" value="1"/>
</dbReference>
<dbReference type="PANTHER" id="PTHR34182">
    <property type="entry name" value="PROTEIN-EXPORT MEMBRANE PROTEIN SECG"/>
    <property type="match status" value="1"/>
</dbReference>
<comment type="similarity">
    <text evidence="2 12">Belongs to the SecG family.</text>
</comment>
<evidence type="ECO:0000256" key="2">
    <source>
        <dbReference type="ARBA" id="ARBA00008445"/>
    </source>
</evidence>
<keyword evidence="4 12" id="KW-0813">Transport</keyword>